<dbReference type="AlphaFoldDB" id="A0A0G4LW81"/>
<sequence>MQLGGRIRRMNLWHLAPVAHSTRVYIGLAVDLRSRVGGNKGLGSGNLGVWVFGTACRTRVIAFAFAANPQLLYLSTAGRSIYSLARTISNPANRGHAGRCRLSICNSHSLPGHLDRLLAGSLHLFQNDTGLFHLIRVHPRQTTHIGSRALPQKNRARLYRGDFWHDFS</sequence>
<gene>
    <name evidence="1" type="ORF">BN1708_014471</name>
</gene>
<evidence type="ECO:0000313" key="1">
    <source>
        <dbReference type="EMBL" id="CRK26308.1"/>
    </source>
</evidence>
<name>A0A0G4LW81_VERLO</name>
<proteinExistence type="predicted"/>
<evidence type="ECO:0000313" key="2">
    <source>
        <dbReference type="Proteomes" id="UP000044602"/>
    </source>
</evidence>
<keyword evidence="2" id="KW-1185">Reference proteome</keyword>
<protein>
    <submittedName>
        <fullName evidence="1">Uncharacterized protein</fullName>
    </submittedName>
</protein>
<dbReference type="Proteomes" id="UP000044602">
    <property type="component" value="Unassembled WGS sequence"/>
</dbReference>
<accession>A0A0G4LW81</accession>
<dbReference type="EMBL" id="CVQH01020140">
    <property type="protein sequence ID" value="CRK26308.1"/>
    <property type="molecule type" value="Genomic_DNA"/>
</dbReference>
<organism evidence="1 2">
    <name type="scientific">Verticillium longisporum</name>
    <name type="common">Verticillium dahliae var. longisporum</name>
    <dbReference type="NCBI Taxonomy" id="100787"/>
    <lineage>
        <taxon>Eukaryota</taxon>
        <taxon>Fungi</taxon>
        <taxon>Dikarya</taxon>
        <taxon>Ascomycota</taxon>
        <taxon>Pezizomycotina</taxon>
        <taxon>Sordariomycetes</taxon>
        <taxon>Hypocreomycetidae</taxon>
        <taxon>Glomerellales</taxon>
        <taxon>Plectosphaerellaceae</taxon>
        <taxon>Verticillium</taxon>
    </lineage>
</organism>
<reference evidence="1 2" key="1">
    <citation type="submission" date="2015-05" db="EMBL/GenBank/DDBJ databases">
        <authorList>
            <person name="Wang D.B."/>
            <person name="Wang M."/>
        </authorList>
    </citation>
    <scope>NUCLEOTIDE SEQUENCE [LARGE SCALE GENOMIC DNA]</scope>
    <source>
        <strain evidence="1">VL1</strain>
    </source>
</reference>